<keyword evidence="2" id="KW-1185">Reference proteome</keyword>
<dbReference type="HOGENOM" id="CLU_2614886_0_0_10"/>
<protein>
    <submittedName>
        <fullName evidence="1">Uncharacterized protein</fullName>
    </submittedName>
</protein>
<dbReference type="OrthoDB" id="1339734at2"/>
<dbReference type="KEGG" id="bbd:Belba_0944"/>
<dbReference type="RefSeq" id="WP_014771595.1">
    <property type="nucleotide sequence ID" value="NC_018010.1"/>
</dbReference>
<dbReference type="AlphaFoldDB" id="I3Z2W9"/>
<dbReference type="STRING" id="866536.Belba_0944"/>
<evidence type="ECO:0000313" key="1">
    <source>
        <dbReference type="EMBL" id="AFL83587.1"/>
    </source>
</evidence>
<sequence>MFPTYQARKLIRIIEPEYGHTQPWVVLCEGDNGLEEFVVKVFNEEHLLDKPRVHGEFAGSWLAEEFDLLTPKVALDRY</sequence>
<dbReference type="Proteomes" id="UP000006050">
    <property type="component" value="Chromosome"/>
</dbReference>
<evidence type="ECO:0000313" key="2">
    <source>
        <dbReference type="Proteomes" id="UP000006050"/>
    </source>
</evidence>
<accession>I3Z2W9</accession>
<dbReference type="EMBL" id="CP003281">
    <property type="protein sequence ID" value="AFL83587.1"/>
    <property type="molecule type" value="Genomic_DNA"/>
</dbReference>
<name>I3Z2W9_BELBD</name>
<gene>
    <name evidence="1" type="ordered locus">Belba_0944</name>
</gene>
<reference evidence="2" key="1">
    <citation type="submission" date="2012-06" db="EMBL/GenBank/DDBJ databases">
        <title>The complete genome of Belliella baltica DSM 15883.</title>
        <authorList>
            <person name="Lucas S."/>
            <person name="Copeland A."/>
            <person name="Lapidus A."/>
            <person name="Goodwin L."/>
            <person name="Pitluck S."/>
            <person name="Peters L."/>
            <person name="Mikhailova N."/>
            <person name="Davenport K."/>
            <person name="Kyrpides N."/>
            <person name="Mavromatis K."/>
            <person name="Pagani I."/>
            <person name="Ivanova N."/>
            <person name="Ovchinnikova G."/>
            <person name="Zeytun A."/>
            <person name="Detter J.C."/>
            <person name="Han C."/>
            <person name="Land M."/>
            <person name="Hauser L."/>
            <person name="Markowitz V."/>
            <person name="Cheng J.-F."/>
            <person name="Hugenholtz P."/>
            <person name="Woyke T."/>
            <person name="Wu D."/>
            <person name="Tindall B."/>
            <person name="Pomrenke H."/>
            <person name="Brambilla E."/>
            <person name="Klenk H.-P."/>
            <person name="Eisen J.A."/>
        </authorList>
    </citation>
    <scope>NUCLEOTIDE SEQUENCE [LARGE SCALE GENOMIC DNA]</scope>
    <source>
        <strain evidence="2">DSM 15883 / CIP 108006 / LMG 21964 / BA134</strain>
    </source>
</reference>
<organism evidence="1 2">
    <name type="scientific">Belliella baltica (strain DSM 15883 / CIP 108006 / LMG 21964 / BA134)</name>
    <dbReference type="NCBI Taxonomy" id="866536"/>
    <lineage>
        <taxon>Bacteria</taxon>
        <taxon>Pseudomonadati</taxon>
        <taxon>Bacteroidota</taxon>
        <taxon>Cytophagia</taxon>
        <taxon>Cytophagales</taxon>
        <taxon>Cyclobacteriaceae</taxon>
        <taxon>Belliella</taxon>
    </lineage>
</organism>
<proteinExistence type="predicted"/>